<organism evidence="1 2">
    <name type="scientific">Rhizophagus irregularis</name>
    <dbReference type="NCBI Taxonomy" id="588596"/>
    <lineage>
        <taxon>Eukaryota</taxon>
        <taxon>Fungi</taxon>
        <taxon>Fungi incertae sedis</taxon>
        <taxon>Mucoromycota</taxon>
        <taxon>Glomeromycotina</taxon>
        <taxon>Glomeromycetes</taxon>
        <taxon>Glomerales</taxon>
        <taxon>Glomeraceae</taxon>
        <taxon>Rhizophagus</taxon>
    </lineage>
</organism>
<accession>A0A2N0NHM5</accession>
<dbReference type="AlphaFoldDB" id="A0A2N0NHM5"/>
<comment type="caution">
    <text evidence="1">The sequence shown here is derived from an EMBL/GenBank/DDBJ whole genome shotgun (WGS) entry which is preliminary data.</text>
</comment>
<proteinExistence type="predicted"/>
<dbReference type="EMBL" id="LLXJ01006660">
    <property type="protein sequence ID" value="PKB94087.1"/>
    <property type="molecule type" value="Genomic_DNA"/>
</dbReference>
<name>A0A2N0NHM5_9GLOM</name>
<evidence type="ECO:0000313" key="1">
    <source>
        <dbReference type="EMBL" id="PKB94087.1"/>
    </source>
</evidence>
<reference evidence="1 2" key="2">
    <citation type="submission" date="2017-09" db="EMBL/GenBank/DDBJ databases">
        <title>Extensive intraspecific genome diversity in a model arbuscular mycorrhizal fungus.</title>
        <authorList>
            <person name="Chen E.C."/>
            <person name="Morin E."/>
            <person name="Beaudet D."/>
            <person name="Noel J."/>
            <person name="Ndikumana S."/>
            <person name="Charron P."/>
            <person name="St-Onge C."/>
            <person name="Giorgi J."/>
            <person name="Grigoriev I.V."/>
            <person name="Roux C."/>
            <person name="Martin F.M."/>
            <person name="Corradi N."/>
        </authorList>
    </citation>
    <scope>NUCLEOTIDE SEQUENCE [LARGE SCALE GENOMIC DNA]</scope>
    <source>
        <strain evidence="1 2">A5</strain>
    </source>
</reference>
<protein>
    <submittedName>
        <fullName evidence="1">Uncharacterized protein</fullName>
    </submittedName>
</protein>
<dbReference type="Proteomes" id="UP000232722">
    <property type="component" value="Unassembled WGS sequence"/>
</dbReference>
<dbReference type="VEuPathDB" id="FungiDB:RhiirA1_460735"/>
<evidence type="ECO:0000313" key="2">
    <source>
        <dbReference type="Proteomes" id="UP000232722"/>
    </source>
</evidence>
<reference evidence="1 2" key="1">
    <citation type="submission" date="2016-04" db="EMBL/GenBank/DDBJ databases">
        <title>Genome analyses suggest a sexual origin of heterokaryosis in a supposedly ancient asexual fungus.</title>
        <authorList>
            <person name="Ropars J."/>
            <person name="Sedzielewska K."/>
            <person name="Noel J."/>
            <person name="Charron P."/>
            <person name="Farinelli L."/>
            <person name="Marton T."/>
            <person name="Kruger M."/>
            <person name="Pelin A."/>
            <person name="Brachmann A."/>
            <person name="Corradi N."/>
        </authorList>
    </citation>
    <scope>NUCLEOTIDE SEQUENCE [LARGE SCALE GENOMIC DNA]</scope>
    <source>
        <strain evidence="1 2">A5</strain>
    </source>
</reference>
<sequence>MWCSYIHDPFRKILKENRILSKNGYIRMYGKLYESDMLISIEITTLRAVLMEILFQRNMQEEKKFSNLLIEGNL</sequence>
<gene>
    <name evidence="1" type="ORF">RhiirA5_439576</name>
</gene>